<organism evidence="1 2">
    <name type="scientific">Crotalaria pallida</name>
    <name type="common">Smooth rattlebox</name>
    <name type="synonym">Crotalaria striata</name>
    <dbReference type="NCBI Taxonomy" id="3830"/>
    <lineage>
        <taxon>Eukaryota</taxon>
        <taxon>Viridiplantae</taxon>
        <taxon>Streptophyta</taxon>
        <taxon>Embryophyta</taxon>
        <taxon>Tracheophyta</taxon>
        <taxon>Spermatophyta</taxon>
        <taxon>Magnoliopsida</taxon>
        <taxon>eudicotyledons</taxon>
        <taxon>Gunneridae</taxon>
        <taxon>Pentapetalae</taxon>
        <taxon>rosids</taxon>
        <taxon>fabids</taxon>
        <taxon>Fabales</taxon>
        <taxon>Fabaceae</taxon>
        <taxon>Papilionoideae</taxon>
        <taxon>50 kb inversion clade</taxon>
        <taxon>genistoids sensu lato</taxon>
        <taxon>core genistoids</taxon>
        <taxon>Crotalarieae</taxon>
        <taxon>Crotalaria</taxon>
    </lineage>
</organism>
<name>A0AAN9FR17_CROPI</name>
<dbReference type="AlphaFoldDB" id="A0AAN9FR17"/>
<evidence type="ECO:0000313" key="1">
    <source>
        <dbReference type="EMBL" id="KAK7280997.1"/>
    </source>
</evidence>
<reference evidence="1 2" key="1">
    <citation type="submission" date="2024-01" db="EMBL/GenBank/DDBJ databases">
        <title>The genomes of 5 underutilized Papilionoideae crops provide insights into root nodulation and disease resistanc.</title>
        <authorList>
            <person name="Yuan L."/>
        </authorList>
    </citation>
    <scope>NUCLEOTIDE SEQUENCE [LARGE SCALE GENOMIC DNA]</scope>
    <source>
        <strain evidence="1">ZHUSHIDOU_FW_LH</strain>
        <tissue evidence="1">Leaf</tissue>
    </source>
</reference>
<keyword evidence="2" id="KW-1185">Reference proteome</keyword>
<dbReference type="EMBL" id="JAYWIO010000002">
    <property type="protein sequence ID" value="KAK7280997.1"/>
    <property type="molecule type" value="Genomic_DNA"/>
</dbReference>
<evidence type="ECO:0000313" key="2">
    <source>
        <dbReference type="Proteomes" id="UP001372338"/>
    </source>
</evidence>
<comment type="caution">
    <text evidence="1">The sequence shown here is derived from an EMBL/GenBank/DDBJ whole genome shotgun (WGS) entry which is preliminary data.</text>
</comment>
<proteinExistence type="predicted"/>
<accession>A0AAN9FR17</accession>
<sequence>METELANMKSEFAVLSYVVHSRNQEAVCTPQAEISTKATTNIYRETEKTHIDGGECDIHMLLQNDKESFGHSNLLQIFQSSCPYCHKGLRGFLTPELPKRYKKRMAYGSYGLSPPQRIPLHQIDTPLFQPVFVAMK</sequence>
<gene>
    <name evidence="1" type="ORF">RIF29_08617</name>
</gene>
<dbReference type="Proteomes" id="UP001372338">
    <property type="component" value="Unassembled WGS sequence"/>
</dbReference>
<protein>
    <submittedName>
        <fullName evidence="1">Uncharacterized protein</fullName>
    </submittedName>
</protein>